<evidence type="ECO:0000256" key="3">
    <source>
        <dbReference type="ARBA" id="ARBA00022833"/>
    </source>
</evidence>
<reference evidence="6" key="1">
    <citation type="submission" date="2020-11" db="EMBL/GenBank/DDBJ databases">
        <authorList>
            <consortium name="DOE Joint Genome Institute"/>
            <person name="Ahrendt S."/>
            <person name="Riley R."/>
            <person name="Andreopoulos W."/>
            <person name="Labutti K."/>
            <person name="Pangilinan J."/>
            <person name="Ruiz-Duenas F.J."/>
            <person name="Barrasa J.M."/>
            <person name="Sanchez-Garcia M."/>
            <person name="Camarero S."/>
            <person name="Miyauchi S."/>
            <person name="Serrano A."/>
            <person name="Linde D."/>
            <person name="Babiker R."/>
            <person name="Drula E."/>
            <person name="Ayuso-Fernandez I."/>
            <person name="Pacheco R."/>
            <person name="Padilla G."/>
            <person name="Ferreira P."/>
            <person name="Barriuso J."/>
            <person name="Kellner H."/>
            <person name="Castanera R."/>
            <person name="Alfaro M."/>
            <person name="Ramirez L."/>
            <person name="Pisabarro A.G."/>
            <person name="Kuo A."/>
            <person name="Tritt A."/>
            <person name="Lipzen A."/>
            <person name="He G."/>
            <person name="Yan M."/>
            <person name="Ng V."/>
            <person name="Cullen D."/>
            <person name="Martin F."/>
            <person name="Rosso M.-N."/>
            <person name="Henrissat B."/>
            <person name="Hibbett D."/>
            <person name="Martinez A.T."/>
            <person name="Grigoriev I.V."/>
        </authorList>
    </citation>
    <scope>NUCLEOTIDE SEQUENCE</scope>
    <source>
        <strain evidence="6">CIRM-BRFM 674</strain>
    </source>
</reference>
<feature type="compositionally biased region" description="Basic residues" evidence="5">
    <location>
        <begin position="81"/>
        <end position="94"/>
    </location>
</feature>
<dbReference type="GO" id="GO:0046872">
    <property type="term" value="F:metal ion binding"/>
    <property type="evidence" value="ECO:0007669"/>
    <property type="project" value="UniProtKB-KW"/>
</dbReference>
<evidence type="ECO:0000256" key="1">
    <source>
        <dbReference type="ARBA" id="ARBA00022694"/>
    </source>
</evidence>
<protein>
    <submittedName>
        <fullName evidence="6">Rpr2-domain-containing protein</fullName>
    </submittedName>
</protein>
<gene>
    <name evidence="6" type="ORF">BDN70DRAFT_908401</name>
</gene>
<dbReference type="GO" id="GO:0008033">
    <property type="term" value="P:tRNA processing"/>
    <property type="evidence" value="ECO:0007669"/>
    <property type="project" value="UniProtKB-KW"/>
</dbReference>
<comment type="caution">
    <text evidence="6">The sequence shown here is derived from an EMBL/GenBank/DDBJ whole genome shotgun (WGS) entry which is preliminary data.</text>
</comment>
<keyword evidence="3" id="KW-0862">Zinc</keyword>
<dbReference type="OrthoDB" id="128536at2759"/>
<dbReference type="Gene3D" id="6.20.50.20">
    <property type="match status" value="1"/>
</dbReference>
<keyword evidence="7" id="KW-1185">Reference proteome</keyword>
<evidence type="ECO:0000313" key="6">
    <source>
        <dbReference type="EMBL" id="KAF9474693.1"/>
    </source>
</evidence>
<dbReference type="PANTHER" id="PTHR14742">
    <property type="entry name" value="RIBONUCLEASE P SUBUNIT P21"/>
    <property type="match status" value="1"/>
</dbReference>
<keyword evidence="2" id="KW-0479">Metal-binding</keyword>
<evidence type="ECO:0000256" key="2">
    <source>
        <dbReference type="ARBA" id="ARBA00022723"/>
    </source>
</evidence>
<organism evidence="6 7">
    <name type="scientific">Pholiota conissans</name>
    <dbReference type="NCBI Taxonomy" id="109636"/>
    <lineage>
        <taxon>Eukaryota</taxon>
        <taxon>Fungi</taxon>
        <taxon>Dikarya</taxon>
        <taxon>Basidiomycota</taxon>
        <taxon>Agaricomycotina</taxon>
        <taxon>Agaricomycetes</taxon>
        <taxon>Agaricomycetidae</taxon>
        <taxon>Agaricales</taxon>
        <taxon>Agaricineae</taxon>
        <taxon>Strophariaceae</taxon>
        <taxon>Pholiota</taxon>
    </lineage>
</organism>
<evidence type="ECO:0000313" key="7">
    <source>
        <dbReference type="Proteomes" id="UP000807469"/>
    </source>
</evidence>
<proteinExistence type="inferred from homology"/>
<name>A0A9P5YRT2_9AGAR</name>
<sequence>MAKKQNEATPNVNATANRDIVQRLNFLYQASVYLQSITPPAPQQMANDKGKARQTGNEGGDDSMELDSDGKNQASTSVKRILGKKNKHREGRKKTTGDLARSYVQCMRVVGQKTTVKIDPSLKRSLCSNCSTTLVPGSSATVRVKNSSCHGHVMVYTCMHCKATKRIPAPPNSTTSIPPSSTQHAIESTAHTVAQTSSENSNVSLPLRRKDGRMIHPLPLSARRDAGHIVFRGNERIAEDDDAGLGICFA</sequence>
<comment type="similarity">
    <text evidence="4">Belongs to the eukaryotic/archaeal RNase P protein component 4 family.</text>
</comment>
<dbReference type="Proteomes" id="UP000807469">
    <property type="component" value="Unassembled WGS sequence"/>
</dbReference>
<evidence type="ECO:0000256" key="5">
    <source>
        <dbReference type="SAM" id="MobiDB-lite"/>
    </source>
</evidence>
<keyword evidence="1" id="KW-0819">tRNA processing</keyword>
<dbReference type="EMBL" id="MU155366">
    <property type="protein sequence ID" value="KAF9474693.1"/>
    <property type="molecule type" value="Genomic_DNA"/>
</dbReference>
<dbReference type="InterPro" id="IPR007175">
    <property type="entry name" value="Rpr2/Snm1/Rpp21"/>
</dbReference>
<dbReference type="Pfam" id="PF04032">
    <property type="entry name" value="Rpr2"/>
    <property type="match status" value="1"/>
</dbReference>
<evidence type="ECO:0000256" key="4">
    <source>
        <dbReference type="ARBA" id="ARBA00038402"/>
    </source>
</evidence>
<dbReference type="PANTHER" id="PTHR14742:SF0">
    <property type="entry name" value="RIBONUCLEASE P PROTEIN SUBUNIT P21"/>
    <property type="match status" value="1"/>
</dbReference>
<accession>A0A9P5YRT2</accession>
<feature type="region of interest" description="Disordered" evidence="5">
    <location>
        <begin position="39"/>
        <end position="96"/>
    </location>
</feature>
<dbReference type="AlphaFoldDB" id="A0A9P5YRT2"/>
<dbReference type="GO" id="GO:0005655">
    <property type="term" value="C:nucleolar ribonuclease P complex"/>
    <property type="evidence" value="ECO:0007669"/>
    <property type="project" value="TreeGrafter"/>
</dbReference>